<dbReference type="InterPro" id="IPR020518">
    <property type="entry name" value="Tscrpt_reg_PrtN"/>
</dbReference>
<dbReference type="Proteomes" id="UP000005365">
    <property type="component" value="Unassembled WGS sequence"/>
</dbReference>
<dbReference type="EMBL" id="ACKO02000007">
    <property type="protein sequence ID" value="EET44706.1"/>
    <property type="molecule type" value="Genomic_DNA"/>
</dbReference>
<dbReference type="eggNOG" id="ENOG503199W">
    <property type="taxonomic scope" value="Bacteria"/>
</dbReference>
<dbReference type="RefSeq" id="WP_003757610.1">
    <property type="nucleotide sequence ID" value="NZ_ACKO02000007.1"/>
</dbReference>
<evidence type="ECO:0000313" key="2">
    <source>
        <dbReference type="Proteomes" id="UP000005365"/>
    </source>
</evidence>
<proteinExistence type="predicted"/>
<keyword evidence="2" id="KW-1185">Reference proteome</keyword>
<dbReference type="AlphaFoldDB" id="C6M4C3"/>
<gene>
    <name evidence="1" type="ORF">NEISICOT_01369</name>
</gene>
<accession>C6M4C3</accession>
<reference evidence="1" key="1">
    <citation type="submission" date="2009-07" db="EMBL/GenBank/DDBJ databases">
        <authorList>
            <person name="Weinstock G."/>
            <person name="Sodergren E."/>
            <person name="Clifton S."/>
            <person name="Fulton L."/>
            <person name="Fulton B."/>
            <person name="Courtney L."/>
            <person name="Fronick C."/>
            <person name="Harrison M."/>
            <person name="Strong C."/>
            <person name="Farmer C."/>
            <person name="Delahaunty K."/>
            <person name="Markovic C."/>
            <person name="Hall O."/>
            <person name="Minx P."/>
            <person name="Tomlinson C."/>
            <person name="Mitreva M."/>
            <person name="Nelson J."/>
            <person name="Hou S."/>
            <person name="Wollam A."/>
            <person name="Pepin K.H."/>
            <person name="Johnson M."/>
            <person name="Bhonagiri V."/>
            <person name="Nash W.E."/>
            <person name="Warren W."/>
            <person name="Chinwalla A."/>
            <person name="Mardis E.R."/>
            <person name="Wilson R.K."/>
        </authorList>
    </citation>
    <scope>NUCLEOTIDE SEQUENCE [LARGE SCALE GENOMIC DNA]</scope>
    <source>
        <strain evidence="1">ATCC 29256</strain>
    </source>
</reference>
<comment type="caution">
    <text evidence="1">The sequence shown here is derived from an EMBL/GenBank/DDBJ whole genome shotgun (WGS) entry which is preliminary data.</text>
</comment>
<dbReference type="GO" id="GO:0006355">
    <property type="term" value="P:regulation of DNA-templated transcription"/>
    <property type="evidence" value="ECO:0007669"/>
    <property type="project" value="InterPro"/>
</dbReference>
<sequence length="88" mass="10348">MENLPTRHRLMLIYGKTHITLEQATADWLPHINEKTARRRAKTQTLPWPVINTDNSQKSSQFVSLTAIADWLDQREQQAKTEWRKIHG</sequence>
<name>C6M4C3_NEISI</name>
<dbReference type="Pfam" id="PF11112">
    <property type="entry name" value="PyocinActivator"/>
    <property type="match status" value="1"/>
</dbReference>
<evidence type="ECO:0008006" key="3">
    <source>
        <dbReference type="Google" id="ProtNLM"/>
    </source>
</evidence>
<protein>
    <recommendedName>
        <fullName evidence="3">Pyocin activator protein PrtN</fullName>
    </recommendedName>
</protein>
<organism evidence="1 2">
    <name type="scientific">Neisseria sicca ATCC 29256</name>
    <dbReference type="NCBI Taxonomy" id="547045"/>
    <lineage>
        <taxon>Bacteria</taxon>
        <taxon>Pseudomonadati</taxon>
        <taxon>Pseudomonadota</taxon>
        <taxon>Betaproteobacteria</taxon>
        <taxon>Neisseriales</taxon>
        <taxon>Neisseriaceae</taxon>
        <taxon>Neisseria</taxon>
    </lineage>
</organism>
<evidence type="ECO:0000313" key="1">
    <source>
        <dbReference type="EMBL" id="EET44706.1"/>
    </source>
</evidence>